<gene>
    <name evidence="1" type="ORF">F3F25_26830</name>
    <name evidence="2" type="ORF">PO240_12725</name>
</gene>
<organism evidence="1 3">
    <name type="scientific">Bacteroides ovatus</name>
    <dbReference type="NCBI Taxonomy" id="28116"/>
    <lineage>
        <taxon>Bacteria</taxon>
        <taxon>Pseudomonadati</taxon>
        <taxon>Bacteroidota</taxon>
        <taxon>Bacteroidia</taxon>
        <taxon>Bacteroidales</taxon>
        <taxon>Bacteroidaceae</taxon>
        <taxon>Bacteroides</taxon>
    </lineage>
</organism>
<name>A0A9P3ZSJ5_BACOV</name>
<evidence type="ECO:0000313" key="1">
    <source>
        <dbReference type="EMBL" id="KAA3921894.1"/>
    </source>
</evidence>
<dbReference type="EMBL" id="VWLB01000072">
    <property type="protein sequence ID" value="KAA3921894.1"/>
    <property type="molecule type" value="Genomic_DNA"/>
</dbReference>
<dbReference type="AlphaFoldDB" id="A0A9P3ZSJ5"/>
<dbReference type="Pfam" id="PF02348">
    <property type="entry name" value="CTP_transf_3"/>
    <property type="match status" value="1"/>
</dbReference>
<reference evidence="1 3" key="1">
    <citation type="journal article" date="2019" name="Nat. Med.">
        <title>A library of human gut bacterial isolates paired with longitudinal multiomics data enables mechanistic microbiome research.</title>
        <authorList>
            <person name="Poyet M."/>
            <person name="Groussin M."/>
            <person name="Gibbons S.M."/>
            <person name="Avila-Pacheco J."/>
            <person name="Jiang X."/>
            <person name="Kearney S.M."/>
            <person name="Perrotta A.R."/>
            <person name="Berdy B."/>
            <person name="Zhao S."/>
            <person name="Lieberman T.D."/>
            <person name="Swanson P.K."/>
            <person name="Smith M."/>
            <person name="Roesemann S."/>
            <person name="Alexander J.E."/>
            <person name="Rich S.A."/>
            <person name="Livny J."/>
            <person name="Vlamakis H."/>
            <person name="Clish C."/>
            <person name="Bullock K."/>
            <person name="Deik A."/>
            <person name="Scott J."/>
            <person name="Pierce K.A."/>
            <person name="Xavier R.J."/>
            <person name="Alm E.J."/>
        </authorList>
    </citation>
    <scope>NUCLEOTIDE SEQUENCE [LARGE SCALE GENOMIC DNA]</scope>
    <source>
        <strain evidence="1 3">BIOML-A160</strain>
    </source>
</reference>
<dbReference type="Proteomes" id="UP000365824">
    <property type="component" value="Unassembled WGS sequence"/>
</dbReference>
<dbReference type="Proteomes" id="UP001214017">
    <property type="component" value="Unassembled WGS sequence"/>
</dbReference>
<dbReference type="SUPFAM" id="SSF53448">
    <property type="entry name" value="Nucleotide-diphospho-sugar transferases"/>
    <property type="match status" value="1"/>
</dbReference>
<proteinExistence type="predicted"/>
<dbReference type="PANTHER" id="PTHR21485">
    <property type="entry name" value="HAD SUPERFAMILY MEMBERS CMAS AND KDSC"/>
    <property type="match status" value="1"/>
</dbReference>
<reference evidence="2" key="2">
    <citation type="submission" date="2022-10" db="EMBL/GenBank/DDBJ databases">
        <title>Human gut microbiome strain richness.</title>
        <authorList>
            <person name="Chen-Liaw A."/>
        </authorList>
    </citation>
    <scope>NUCLEOTIDE SEQUENCE</scope>
    <source>
        <strain evidence="2">F7_m1001271B151109d0_201107</strain>
    </source>
</reference>
<sequence length="235" mass="26789">MKKKISAIIPVKANSSRLPGKNILPFGKSNLLLHKIEQLKQVEDLYEIIVSSDSDTMLEIAEKAGVKAIKRPGQYANESVPFGCFLDYVCDICSGDHIMWACATSPLVEPSLYRKAIKTYFEKLEEGYDSLITCLPYQHFLMDENGPINFEIGLKHTNSEKLPIIYHFTNGVNLAPKEKVREWHYNWGPKAFKLLVNKREAADIDDIYDLAQAKAMLDLSTLENELEGWRNEHLK</sequence>
<comment type="caution">
    <text evidence="1">The sequence shown here is derived from an EMBL/GenBank/DDBJ whole genome shotgun (WGS) entry which is preliminary data.</text>
</comment>
<dbReference type="EMBL" id="JAQNWR010000008">
    <property type="protein sequence ID" value="MDC2408739.1"/>
    <property type="molecule type" value="Genomic_DNA"/>
</dbReference>
<dbReference type="GO" id="GO:0008781">
    <property type="term" value="F:N-acylneuraminate cytidylyltransferase activity"/>
    <property type="evidence" value="ECO:0007669"/>
    <property type="project" value="TreeGrafter"/>
</dbReference>
<accession>A0A9P3ZSJ5</accession>
<evidence type="ECO:0000313" key="2">
    <source>
        <dbReference type="EMBL" id="MDC2408739.1"/>
    </source>
</evidence>
<dbReference type="InterPro" id="IPR050793">
    <property type="entry name" value="CMP-NeuNAc_synthase"/>
</dbReference>
<dbReference type="PANTHER" id="PTHR21485:SF6">
    <property type="entry name" value="N-ACYLNEURAMINATE CYTIDYLYLTRANSFERASE-RELATED"/>
    <property type="match status" value="1"/>
</dbReference>
<dbReference type="RefSeq" id="WP_004321238.1">
    <property type="nucleotide sequence ID" value="NZ_BAABYJ010000001.1"/>
</dbReference>
<keyword evidence="1" id="KW-0808">Transferase</keyword>
<dbReference type="Gene3D" id="3.90.550.10">
    <property type="entry name" value="Spore Coat Polysaccharide Biosynthesis Protein SpsA, Chain A"/>
    <property type="match status" value="1"/>
</dbReference>
<dbReference type="InterPro" id="IPR003329">
    <property type="entry name" value="Cytidylyl_trans"/>
</dbReference>
<evidence type="ECO:0000313" key="3">
    <source>
        <dbReference type="Proteomes" id="UP000365824"/>
    </source>
</evidence>
<keyword evidence="1" id="KW-0548">Nucleotidyltransferase</keyword>
<protein>
    <submittedName>
        <fullName evidence="1">Acylneuraminate cytidylyltransferase family protein</fullName>
    </submittedName>
</protein>
<dbReference type="InterPro" id="IPR029044">
    <property type="entry name" value="Nucleotide-diphossugar_trans"/>
</dbReference>